<dbReference type="PANTHER" id="PTHR43133">
    <property type="entry name" value="RNA POLYMERASE ECF-TYPE SIGMA FACTO"/>
    <property type="match status" value="1"/>
</dbReference>
<feature type="domain" description="RNA polymerase sigma factor 70 region 4 type 2" evidence="7">
    <location>
        <begin position="109"/>
        <end position="160"/>
    </location>
</feature>
<protein>
    <submittedName>
        <fullName evidence="8">SigE family RNA polymerase sigma factor</fullName>
    </submittedName>
</protein>
<dbReference type="Gene3D" id="1.10.10.10">
    <property type="entry name" value="Winged helix-like DNA-binding domain superfamily/Winged helix DNA-binding domain"/>
    <property type="match status" value="1"/>
</dbReference>
<dbReference type="GO" id="GO:0003677">
    <property type="term" value="F:DNA binding"/>
    <property type="evidence" value="ECO:0007669"/>
    <property type="project" value="UniProtKB-KW"/>
</dbReference>
<evidence type="ECO:0000259" key="6">
    <source>
        <dbReference type="Pfam" id="PF04542"/>
    </source>
</evidence>
<dbReference type="Pfam" id="PF04542">
    <property type="entry name" value="Sigma70_r2"/>
    <property type="match status" value="1"/>
</dbReference>
<gene>
    <name evidence="8" type="ORF">FNH13_07880</name>
</gene>
<dbReference type="InterPro" id="IPR013325">
    <property type="entry name" value="RNA_pol_sigma_r2"/>
</dbReference>
<name>A0A516G9W3_9MICO</name>
<dbReference type="CDD" id="cd06171">
    <property type="entry name" value="Sigma70_r4"/>
    <property type="match status" value="1"/>
</dbReference>
<proteinExistence type="inferred from homology"/>
<organism evidence="8 9">
    <name type="scientific">Ornithinimicrobium ciconiae</name>
    <dbReference type="NCBI Taxonomy" id="2594265"/>
    <lineage>
        <taxon>Bacteria</taxon>
        <taxon>Bacillati</taxon>
        <taxon>Actinomycetota</taxon>
        <taxon>Actinomycetes</taxon>
        <taxon>Micrococcales</taxon>
        <taxon>Ornithinimicrobiaceae</taxon>
        <taxon>Ornithinimicrobium</taxon>
    </lineage>
</organism>
<dbReference type="GO" id="GO:0016987">
    <property type="term" value="F:sigma factor activity"/>
    <property type="evidence" value="ECO:0007669"/>
    <property type="project" value="UniProtKB-KW"/>
</dbReference>
<comment type="similarity">
    <text evidence="1">Belongs to the sigma-70 factor family. ECF subfamily.</text>
</comment>
<dbReference type="SUPFAM" id="SSF88659">
    <property type="entry name" value="Sigma3 and sigma4 domains of RNA polymerase sigma factors"/>
    <property type="match status" value="1"/>
</dbReference>
<feature type="domain" description="RNA polymerase sigma-70 region 2" evidence="6">
    <location>
        <begin position="15"/>
        <end position="66"/>
    </location>
</feature>
<evidence type="ECO:0000256" key="3">
    <source>
        <dbReference type="ARBA" id="ARBA00023082"/>
    </source>
</evidence>
<evidence type="ECO:0000256" key="2">
    <source>
        <dbReference type="ARBA" id="ARBA00023015"/>
    </source>
</evidence>
<reference evidence="8 9" key="1">
    <citation type="submission" date="2019-07" db="EMBL/GenBank/DDBJ databases">
        <title>complete genome sequencing of Ornithinimicrobium sp. H23M54.</title>
        <authorList>
            <person name="Bae J.-W."/>
            <person name="Lee S.-Y."/>
        </authorList>
    </citation>
    <scope>NUCLEOTIDE SEQUENCE [LARGE SCALE GENOMIC DNA]</scope>
    <source>
        <strain evidence="8 9">H23M54</strain>
    </source>
</reference>
<accession>A0A516G9W3</accession>
<evidence type="ECO:0000313" key="8">
    <source>
        <dbReference type="EMBL" id="QDO88275.1"/>
    </source>
</evidence>
<keyword evidence="3" id="KW-0731">Sigma factor</keyword>
<keyword evidence="5" id="KW-0804">Transcription</keyword>
<evidence type="ECO:0000259" key="7">
    <source>
        <dbReference type="Pfam" id="PF08281"/>
    </source>
</evidence>
<dbReference type="RefSeq" id="WP_143782950.1">
    <property type="nucleotide sequence ID" value="NZ_CP041616.1"/>
</dbReference>
<dbReference type="Pfam" id="PF08281">
    <property type="entry name" value="Sigma70_r4_2"/>
    <property type="match status" value="1"/>
</dbReference>
<dbReference type="NCBIfam" id="TIGR02937">
    <property type="entry name" value="sigma70-ECF"/>
    <property type="match status" value="1"/>
</dbReference>
<dbReference type="GO" id="GO:0006352">
    <property type="term" value="P:DNA-templated transcription initiation"/>
    <property type="evidence" value="ECO:0007669"/>
    <property type="project" value="InterPro"/>
</dbReference>
<dbReference type="InterPro" id="IPR014284">
    <property type="entry name" value="RNA_pol_sigma-70_dom"/>
</dbReference>
<dbReference type="InterPro" id="IPR039425">
    <property type="entry name" value="RNA_pol_sigma-70-like"/>
</dbReference>
<dbReference type="InterPro" id="IPR013324">
    <property type="entry name" value="RNA_pol_sigma_r3/r4-like"/>
</dbReference>
<dbReference type="Gene3D" id="1.10.1740.10">
    <property type="match status" value="1"/>
</dbReference>
<keyword evidence="9" id="KW-1185">Reference proteome</keyword>
<dbReference type="EMBL" id="CP041616">
    <property type="protein sequence ID" value="QDO88275.1"/>
    <property type="molecule type" value="Genomic_DNA"/>
</dbReference>
<dbReference type="PANTHER" id="PTHR43133:SF50">
    <property type="entry name" value="ECF RNA POLYMERASE SIGMA FACTOR SIGM"/>
    <property type="match status" value="1"/>
</dbReference>
<dbReference type="SUPFAM" id="SSF88946">
    <property type="entry name" value="Sigma2 domain of RNA polymerase sigma factors"/>
    <property type="match status" value="1"/>
</dbReference>
<dbReference type="OrthoDB" id="3688906at2"/>
<sequence>MREPDGFREFVQGRSPSLLRTAWMLTGDAAAAEDLLQTALARTWPHWSRVSQGHPTAYVRQVMVRTNASWRARFWTREKPTDLTVAGAGIPTEAYADPDPSDSVTDRLVLLDALAQLPVRQRQAVVLRYFDDLSVEAVAEIMTCSPGTVKSQTSKGLTRLRQVIGEDALVKGTCDG</sequence>
<keyword evidence="2" id="KW-0805">Transcription regulation</keyword>
<evidence type="ECO:0000313" key="9">
    <source>
        <dbReference type="Proteomes" id="UP000315395"/>
    </source>
</evidence>
<dbReference type="AlphaFoldDB" id="A0A516G9W3"/>
<evidence type="ECO:0000256" key="4">
    <source>
        <dbReference type="ARBA" id="ARBA00023125"/>
    </source>
</evidence>
<evidence type="ECO:0000256" key="5">
    <source>
        <dbReference type="ARBA" id="ARBA00023163"/>
    </source>
</evidence>
<keyword evidence="4" id="KW-0238">DNA-binding</keyword>
<dbReference type="InterPro" id="IPR007627">
    <property type="entry name" value="RNA_pol_sigma70_r2"/>
</dbReference>
<dbReference type="KEGG" id="orz:FNH13_07880"/>
<dbReference type="InterPro" id="IPR036388">
    <property type="entry name" value="WH-like_DNA-bd_sf"/>
</dbReference>
<dbReference type="NCBIfam" id="TIGR02983">
    <property type="entry name" value="SigE-fam_strep"/>
    <property type="match status" value="1"/>
</dbReference>
<evidence type="ECO:0000256" key="1">
    <source>
        <dbReference type="ARBA" id="ARBA00010641"/>
    </source>
</evidence>
<dbReference type="InterPro" id="IPR014325">
    <property type="entry name" value="RNA_pol_sigma-E_actinobac"/>
</dbReference>
<dbReference type="InterPro" id="IPR013249">
    <property type="entry name" value="RNA_pol_sigma70_r4_t2"/>
</dbReference>
<dbReference type="Proteomes" id="UP000315395">
    <property type="component" value="Chromosome"/>
</dbReference>